<accession>A0ACC3DK27</accession>
<sequence length="425" mass="47096">MKVASLTVPWVQSYYVRELYTALYGLGAFWPAFYGMGFLKRNKILTATWACCCALMSVFTYLPANKVENLTLINLGGAIMFVTGVLYLLFEKSILVQSRNAEGELAKTTADPVTRSIFGFQIGLIVLAMLVTRSSVTSLQAREGLPLGTQIMGWAVLILSLVVPFLHGLRPNSYYLHRLAIIFLAFSPIFIILTISYEGLFFFAFCATLLTWVRMEHHVYAYTNCKTLQRSPEQELNPLKPAIAATQDRLASLRERDFRALTLSDARIALFFLFFLQSAFFSTGNIASISSFSLDAVYRLIPVFDPFSQGALLLLKLLVPFALISANLAILNRRLGVAPSALFMLVMAMGDVLTLRFFWSVKDEGSWLEIGTTISHFGIGSALCIFVAGLELLSEVMVKGVDFRDEKQEKMAGNGSVPNGSAKPL</sequence>
<dbReference type="EMBL" id="JAWDJW010003491">
    <property type="protein sequence ID" value="KAK3076841.1"/>
    <property type="molecule type" value="Genomic_DNA"/>
</dbReference>
<name>A0ACC3DK27_9PEZI</name>
<proteinExistence type="predicted"/>
<reference evidence="1" key="1">
    <citation type="submission" date="2024-09" db="EMBL/GenBank/DDBJ databases">
        <title>Black Yeasts Isolated from many extreme environments.</title>
        <authorList>
            <person name="Coleine C."/>
            <person name="Stajich J.E."/>
            <person name="Selbmann L."/>
        </authorList>
    </citation>
    <scope>NUCLEOTIDE SEQUENCE</scope>
    <source>
        <strain evidence="1">CCFEE 5737</strain>
    </source>
</reference>
<dbReference type="Proteomes" id="UP001186974">
    <property type="component" value="Unassembled WGS sequence"/>
</dbReference>
<protein>
    <submittedName>
        <fullName evidence="1">Glycosyl phosphatidyl inositol anchor synthesis</fullName>
    </submittedName>
</protein>
<evidence type="ECO:0000313" key="1">
    <source>
        <dbReference type="EMBL" id="KAK3076841.1"/>
    </source>
</evidence>
<evidence type="ECO:0000313" key="2">
    <source>
        <dbReference type="Proteomes" id="UP001186974"/>
    </source>
</evidence>
<comment type="caution">
    <text evidence="1">The sequence shown here is derived from an EMBL/GenBank/DDBJ whole genome shotgun (WGS) entry which is preliminary data.</text>
</comment>
<organism evidence="1 2">
    <name type="scientific">Coniosporium uncinatum</name>
    <dbReference type="NCBI Taxonomy" id="93489"/>
    <lineage>
        <taxon>Eukaryota</taxon>
        <taxon>Fungi</taxon>
        <taxon>Dikarya</taxon>
        <taxon>Ascomycota</taxon>
        <taxon>Pezizomycotina</taxon>
        <taxon>Dothideomycetes</taxon>
        <taxon>Dothideomycetes incertae sedis</taxon>
        <taxon>Coniosporium</taxon>
    </lineage>
</organism>
<keyword evidence="2" id="KW-1185">Reference proteome</keyword>
<gene>
    <name evidence="1" type="primary">MCD4</name>
    <name evidence="1" type="ORF">LTS18_011857</name>
</gene>